<comment type="caution">
    <text evidence="2">The sequence shown here is derived from an EMBL/GenBank/DDBJ whole genome shotgun (WGS) entry which is preliminary data.</text>
</comment>
<organism evidence="2 3">
    <name type="scientific">Phyllostomus discolor</name>
    <name type="common">pale spear-nosed bat</name>
    <dbReference type="NCBI Taxonomy" id="89673"/>
    <lineage>
        <taxon>Eukaryota</taxon>
        <taxon>Metazoa</taxon>
        <taxon>Chordata</taxon>
        <taxon>Craniata</taxon>
        <taxon>Vertebrata</taxon>
        <taxon>Euteleostomi</taxon>
        <taxon>Mammalia</taxon>
        <taxon>Eutheria</taxon>
        <taxon>Laurasiatheria</taxon>
        <taxon>Chiroptera</taxon>
        <taxon>Yangochiroptera</taxon>
        <taxon>Phyllostomidae</taxon>
        <taxon>Phyllostominae</taxon>
        <taxon>Phyllostomus</taxon>
    </lineage>
</organism>
<evidence type="ECO:0000256" key="1">
    <source>
        <dbReference type="SAM" id="MobiDB-lite"/>
    </source>
</evidence>
<feature type="compositionally biased region" description="Low complexity" evidence="1">
    <location>
        <begin position="10"/>
        <end position="20"/>
    </location>
</feature>
<protein>
    <submittedName>
        <fullName evidence="2">Uncharacterized protein</fullName>
    </submittedName>
</protein>
<reference evidence="2 3" key="1">
    <citation type="journal article" date="2020" name="Nature">
        <title>Six reference-quality genomes reveal evolution of bat adaptations.</title>
        <authorList>
            <person name="Jebb D."/>
            <person name="Huang Z."/>
            <person name="Pippel M."/>
            <person name="Hughes G.M."/>
            <person name="Lavrichenko K."/>
            <person name="Devanna P."/>
            <person name="Winkler S."/>
            <person name="Jermiin L.S."/>
            <person name="Skirmuntt E.C."/>
            <person name="Katzourakis A."/>
            <person name="Burkitt-Gray L."/>
            <person name="Ray D.A."/>
            <person name="Sullivan K.A.M."/>
            <person name="Roscito J.G."/>
            <person name="Kirilenko B.M."/>
            <person name="Davalos L.M."/>
            <person name="Corthals A.P."/>
            <person name="Power M.L."/>
            <person name="Jones G."/>
            <person name="Ransome R.D."/>
            <person name="Dechmann D.K.N."/>
            <person name="Locatelli A.G."/>
            <person name="Puechmaille S.J."/>
            <person name="Fedrigo O."/>
            <person name="Jarvis E.D."/>
            <person name="Hiller M."/>
            <person name="Vernes S.C."/>
            <person name="Myers E.W."/>
            <person name="Teeling E.C."/>
        </authorList>
    </citation>
    <scope>NUCLEOTIDE SEQUENCE [LARGE SCALE GENOMIC DNA]</scope>
    <source>
        <strain evidence="2">Bat1K_MPI-CBG_1</strain>
    </source>
</reference>
<dbReference type="AlphaFoldDB" id="A0A834B6I7"/>
<feature type="region of interest" description="Disordered" evidence="1">
    <location>
        <begin position="1"/>
        <end position="20"/>
    </location>
</feature>
<sequence length="139" mass="15665">MCVAVTNPWPGRSPAGSGSSASRTAHCMMAGWLFRPVFPTLPGPRPSPTYPEFCLQVDRRPRNLERSSHPLNWSNLARTWTLFCRGRNLPRLTPTLEFPSCTRLQQPPGPSCCSRLVWDSWFLPSWGFGPGTELQFPHL</sequence>
<evidence type="ECO:0000313" key="2">
    <source>
        <dbReference type="EMBL" id="KAF6125130.1"/>
    </source>
</evidence>
<dbReference type="Proteomes" id="UP000664940">
    <property type="component" value="Unassembled WGS sequence"/>
</dbReference>
<name>A0A834B6I7_9CHIR</name>
<proteinExistence type="predicted"/>
<evidence type="ECO:0000313" key="3">
    <source>
        <dbReference type="Proteomes" id="UP000664940"/>
    </source>
</evidence>
<gene>
    <name evidence="2" type="ORF">HJG60_009675</name>
</gene>
<accession>A0A834B6I7</accession>
<dbReference type="EMBL" id="JABVXQ010000002">
    <property type="protein sequence ID" value="KAF6125130.1"/>
    <property type="molecule type" value="Genomic_DNA"/>
</dbReference>